<keyword evidence="2" id="KW-1185">Reference proteome</keyword>
<comment type="caution">
    <text evidence="1">The sequence shown here is derived from an EMBL/GenBank/DDBJ whole genome shotgun (WGS) entry which is preliminary data.</text>
</comment>
<dbReference type="EMBL" id="BPLR01004805">
    <property type="protein sequence ID" value="GIX97657.1"/>
    <property type="molecule type" value="Genomic_DNA"/>
</dbReference>
<evidence type="ECO:0000313" key="1">
    <source>
        <dbReference type="EMBL" id="GIX97657.1"/>
    </source>
</evidence>
<sequence>MDKSMEEEKMDRALQLYTFALLISYSSESVAQDMIQDKLDLQYDQIFQPTKTLLELKKGYRKPLKKKLRELRGRENIKNFKELIFFYISNCMTICQKPTPFTFLLACFFVCGHIKSYGDCDCYLRYHIASLCLVVIQRRLFKTTFDDDEGTGVDSILPKYCRKLNDECTNLALFKEMDDPMLRAKHQILHKDEITDLILELDESDSNVSLDEVEQEYLSAYLNWNDNVDGSEELEIINELLLDNSVDDERTEDRAKKVCAHCGTLCYKYILSIMD</sequence>
<protein>
    <submittedName>
        <fullName evidence="1">Uncharacterized protein</fullName>
    </submittedName>
</protein>
<name>A0AAV4PJX1_CAEEX</name>
<evidence type="ECO:0000313" key="2">
    <source>
        <dbReference type="Proteomes" id="UP001054945"/>
    </source>
</evidence>
<accession>A0AAV4PJX1</accession>
<organism evidence="1 2">
    <name type="scientific">Caerostris extrusa</name>
    <name type="common">Bark spider</name>
    <name type="synonym">Caerostris bankana</name>
    <dbReference type="NCBI Taxonomy" id="172846"/>
    <lineage>
        <taxon>Eukaryota</taxon>
        <taxon>Metazoa</taxon>
        <taxon>Ecdysozoa</taxon>
        <taxon>Arthropoda</taxon>
        <taxon>Chelicerata</taxon>
        <taxon>Arachnida</taxon>
        <taxon>Araneae</taxon>
        <taxon>Araneomorphae</taxon>
        <taxon>Entelegynae</taxon>
        <taxon>Araneoidea</taxon>
        <taxon>Araneidae</taxon>
        <taxon>Caerostris</taxon>
    </lineage>
</organism>
<reference evidence="1 2" key="1">
    <citation type="submission" date="2021-06" db="EMBL/GenBank/DDBJ databases">
        <title>Caerostris extrusa draft genome.</title>
        <authorList>
            <person name="Kono N."/>
            <person name="Arakawa K."/>
        </authorList>
    </citation>
    <scope>NUCLEOTIDE SEQUENCE [LARGE SCALE GENOMIC DNA]</scope>
</reference>
<proteinExistence type="predicted"/>
<dbReference type="Proteomes" id="UP001054945">
    <property type="component" value="Unassembled WGS sequence"/>
</dbReference>
<gene>
    <name evidence="1" type="ORF">CEXT_238801</name>
</gene>
<dbReference type="AlphaFoldDB" id="A0AAV4PJX1"/>